<dbReference type="Pfam" id="PF07732">
    <property type="entry name" value="Cu-oxidase_3"/>
    <property type="match status" value="1"/>
</dbReference>
<evidence type="ECO:0000259" key="3">
    <source>
        <dbReference type="Pfam" id="PF00394"/>
    </source>
</evidence>
<dbReference type="AlphaFoldDB" id="A0A1M5BJN1"/>
<dbReference type="Gene3D" id="2.60.40.420">
    <property type="entry name" value="Cupredoxins - blue copper proteins"/>
    <property type="match status" value="3"/>
</dbReference>
<dbReference type="PROSITE" id="PS00080">
    <property type="entry name" value="MULTICOPPER_OXIDASE2"/>
    <property type="match status" value="1"/>
</dbReference>
<evidence type="ECO:0000259" key="4">
    <source>
        <dbReference type="Pfam" id="PF07731"/>
    </source>
</evidence>
<feature type="domain" description="Plastocyanin-like" evidence="5">
    <location>
        <begin position="80"/>
        <end position="189"/>
    </location>
</feature>
<dbReference type="PROSITE" id="PS51257">
    <property type="entry name" value="PROKAR_LIPOPROTEIN"/>
    <property type="match status" value="1"/>
</dbReference>
<dbReference type="GO" id="GO:0005507">
    <property type="term" value="F:copper ion binding"/>
    <property type="evidence" value="ECO:0007669"/>
    <property type="project" value="InterPro"/>
</dbReference>
<proteinExistence type="predicted"/>
<dbReference type="SUPFAM" id="SSF49503">
    <property type="entry name" value="Cupredoxins"/>
    <property type="match status" value="3"/>
</dbReference>
<keyword evidence="1" id="KW-0479">Metal-binding</keyword>
<accession>A0A1M5BJN1</accession>
<reference evidence="7" key="1">
    <citation type="submission" date="2016-11" db="EMBL/GenBank/DDBJ databases">
        <authorList>
            <person name="Varghese N."/>
            <person name="Submissions S."/>
        </authorList>
    </citation>
    <scope>NUCLEOTIDE SEQUENCE [LARGE SCALE GENOMIC DNA]</scope>
    <source>
        <strain evidence="7">DSM 24579</strain>
    </source>
</reference>
<dbReference type="InterPro" id="IPR011707">
    <property type="entry name" value="Cu-oxidase-like_N"/>
</dbReference>
<dbReference type="InterPro" id="IPR011706">
    <property type="entry name" value="Cu-oxidase_C"/>
</dbReference>
<dbReference type="STRING" id="1073325.SAMN05444483_10165"/>
<name>A0A1M5BJN1_SALEC</name>
<dbReference type="RefSeq" id="WP_072875628.1">
    <property type="nucleotide sequence ID" value="NZ_FQVT01000001.1"/>
</dbReference>
<gene>
    <name evidence="6" type="ORF">SAMN05444483_10165</name>
</gene>
<evidence type="ECO:0000313" key="7">
    <source>
        <dbReference type="Proteomes" id="UP000183945"/>
    </source>
</evidence>
<keyword evidence="2" id="KW-0560">Oxidoreductase</keyword>
<feature type="domain" description="Plastocyanin-like" evidence="3">
    <location>
        <begin position="206"/>
        <end position="322"/>
    </location>
</feature>
<dbReference type="Proteomes" id="UP000183945">
    <property type="component" value="Unassembled WGS sequence"/>
</dbReference>
<dbReference type="PROSITE" id="PS00079">
    <property type="entry name" value="MULTICOPPER_OXIDASE1"/>
    <property type="match status" value="1"/>
</dbReference>
<dbReference type="Pfam" id="PF07731">
    <property type="entry name" value="Cu-oxidase_2"/>
    <property type="match status" value="1"/>
</dbReference>
<evidence type="ECO:0000313" key="6">
    <source>
        <dbReference type="EMBL" id="SHF42741.1"/>
    </source>
</evidence>
<evidence type="ECO:0000256" key="2">
    <source>
        <dbReference type="ARBA" id="ARBA00023002"/>
    </source>
</evidence>
<feature type="domain" description="Plastocyanin-like" evidence="4">
    <location>
        <begin position="466"/>
        <end position="553"/>
    </location>
</feature>
<dbReference type="InterPro" id="IPR045087">
    <property type="entry name" value="Cu-oxidase_fam"/>
</dbReference>
<organism evidence="6 7">
    <name type="scientific">Salegentibacter echinorum</name>
    <dbReference type="NCBI Taxonomy" id="1073325"/>
    <lineage>
        <taxon>Bacteria</taxon>
        <taxon>Pseudomonadati</taxon>
        <taxon>Bacteroidota</taxon>
        <taxon>Flavobacteriia</taxon>
        <taxon>Flavobacteriales</taxon>
        <taxon>Flavobacteriaceae</taxon>
        <taxon>Salegentibacter</taxon>
    </lineage>
</organism>
<dbReference type="InterPro" id="IPR033138">
    <property type="entry name" value="Cu_oxidase_CS"/>
</dbReference>
<dbReference type="InterPro" id="IPR001117">
    <property type="entry name" value="Cu-oxidase_2nd"/>
</dbReference>
<evidence type="ECO:0008006" key="8">
    <source>
        <dbReference type="Google" id="ProtNLM"/>
    </source>
</evidence>
<protein>
    <recommendedName>
        <fullName evidence="8">Bilirubin oxidase</fullName>
    </recommendedName>
</protein>
<evidence type="ECO:0000256" key="1">
    <source>
        <dbReference type="ARBA" id="ARBA00022723"/>
    </source>
</evidence>
<keyword evidence="7" id="KW-1185">Reference proteome</keyword>
<dbReference type="PANTHER" id="PTHR48267:SF1">
    <property type="entry name" value="BILIRUBIN OXIDASE"/>
    <property type="match status" value="1"/>
</dbReference>
<dbReference type="InterPro" id="IPR008972">
    <property type="entry name" value="Cupredoxin"/>
</dbReference>
<sequence length="555" mass="62365">MKTKINRRNFIETTSLATAGFYVMPLFTSCKSETSPEHTQAGKKINKDFIPDVDLQLTASSSQTNIFSDEKTNTYSYKASIIKGSQDSLQQIEGSYLGPIIRVKKGDKIRVRYENQIPAESIVHWHGLHISHENDGHPEHVIGRGETYYYEFEVMNKAGTYWFHPHPHGQTGEQVYNGLAGLFIVSDKDEENLNLPQGKYDIPVVIQDRTFDDNHQLSYSGNSRMGQMTGFLGDRIMINGKIDNTLSLSANGKYRLRFLNGSNSRAYKLSWNNGSSITVFGVDGGLLPTPKTLPYLILGPAQRVDVWLDLSEHEENSNFKMVHLPLPMDNAMGGGMMNGGMMGNSNSSALPYNSQFDILNIKVGPVKENEAALPGELVSANYLQSSEAINKKNPRNFTFAMGGMMEWTINGRTYNGTEVAEEETVKLNTTEVWRINNGNQFSSNDDDDGGGMHGNGGMMSGESGMGNMMQMPHPVHIHQLQFNILNRNAEKVDNKLWEATKDGFINEGWQDSIYLLPGMQIDLIMRFEHFKGLFLYHCHNLEHEDMGMMRNFKIV</sequence>
<dbReference type="InterPro" id="IPR002355">
    <property type="entry name" value="Cu_oxidase_Cu_BS"/>
</dbReference>
<dbReference type="EMBL" id="FQVT01000001">
    <property type="protein sequence ID" value="SHF42741.1"/>
    <property type="molecule type" value="Genomic_DNA"/>
</dbReference>
<dbReference type="Pfam" id="PF00394">
    <property type="entry name" value="Cu-oxidase"/>
    <property type="match status" value="1"/>
</dbReference>
<evidence type="ECO:0000259" key="5">
    <source>
        <dbReference type="Pfam" id="PF07732"/>
    </source>
</evidence>
<dbReference type="PANTHER" id="PTHR48267">
    <property type="entry name" value="CUPREDOXIN SUPERFAMILY PROTEIN"/>
    <property type="match status" value="1"/>
</dbReference>
<dbReference type="GO" id="GO:0016491">
    <property type="term" value="F:oxidoreductase activity"/>
    <property type="evidence" value="ECO:0007669"/>
    <property type="project" value="UniProtKB-KW"/>
</dbReference>
<dbReference type="CDD" id="cd13852">
    <property type="entry name" value="CuRO_1_McoP_like"/>
    <property type="match status" value="1"/>
</dbReference>